<name>A0AB73T406_9FIRM</name>
<accession>A0AB73T406</accession>
<feature type="domain" description="Apiosidase-like catalytic" evidence="1">
    <location>
        <begin position="105"/>
        <end position="400"/>
    </location>
</feature>
<dbReference type="InterPro" id="IPR013783">
    <property type="entry name" value="Ig-like_fold"/>
</dbReference>
<dbReference type="InterPro" id="IPR032260">
    <property type="entry name" value="DUF5060"/>
</dbReference>
<comment type="caution">
    <text evidence="4">The sequence shown here is derived from an EMBL/GenBank/DDBJ whole genome shotgun (WGS) entry which is preliminary data.</text>
</comment>
<dbReference type="Gene3D" id="2.60.40.3950">
    <property type="match status" value="1"/>
</dbReference>
<gene>
    <name evidence="4" type="ORF">C7383_106250</name>
</gene>
<protein>
    <submittedName>
        <fullName evidence="4">Uncharacterized protein DUF5060</fullName>
    </submittedName>
</protein>
<evidence type="ECO:0000313" key="4">
    <source>
        <dbReference type="EMBL" id="PWJ75680.1"/>
    </source>
</evidence>
<dbReference type="Gene3D" id="2.60.40.10">
    <property type="entry name" value="Immunoglobulins"/>
    <property type="match status" value="1"/>
</dbReference>
<feature type="domain" description="DUF5060" evidence="2">
    <location>
        <begin position="8"/>
        <end position="73"/>
    </location>
</feature>
<dbReference type="InterPro" id="IPR017853">
    <property type="entry name" value="GH"/>
</dbReference>
<dbReference type="Proteomes" id="UP000245412">
    <property type="component" value="Unassembled WGS sequence"/>
</dbReference>
<reference evidence="4 5" key="1">
    <citation type="submission" date="2018-05" db="EMBL/GenBank/DDBJ databases">
        <authorList>
            <person name="Goeker M."/>
            <person name="Huntemann M."/>
            <person name="Clum A."/>
            <person name="Pillay M."/>
            <person name="Palaniappan K."/>
            <person name="Varghese N."/>
            <person name="Mikhailova N."/>
            <person name="Stamatis D."/>
            <person name="Reddy T."/>
            <person name="Daum C."/>
            <person name="Shapiro N."/>
            <person name="Ivanova N."/>
            <person name="Kyrpides N."/>
            <person name="Woyke T."/>
        </authorList>
    </citation>
    <scope>NUCLEOTIDE SEQUENCE [LARGE SCALE GENOMIC DNA]</scope>
    <source>
        <strain evidence="4 5">DSM 26524</strain>
    </source>
</reference>
<evidence type="ECO:0000313" key="5">
    <source>
        <dbReference type="Proteomes" id="UP000245412"/>
    </source>
</evidence>
<dbReference type="InterPro" id="IPR025277">
    <property type="entry name" value="Apiosidase-like_cat_dom"/>
</dbReference>
<dbReference type="PANTHER" id="PTHR37836">
    <property type="entry name" value="LMO1036 PROTEIN"/>
    <property type="match status" value="1"/>
</dbReference>
<sequence>MGTSYNKNVERWDVFEVSCEGRKDGNPFTDHDITGNFKGQNENVTVDGFYDGDGVYKVRFMPSFEGEYEFTISGSFKQDQGEEVSGRFTVTPASEDNHGPVRVANTYHFAYEDGTPYYSVGTTCYVWDLQSDERIDQTLESLTEAGFNKIRFCVFPKHYDYNLGEPRSYPYEGTPMDSSVLTKDNFLQYTGAASGNDWDFTRFNTEHFRHIEKCILALRDRGIEADLIVMHPYDRWGFSCMTEKQDDLYWKYVLARFSAYRNIWWSLANEYDLFLHKTIKDWERYASIICEKDAYSHLRSIHNCRPFYDHTRPWITHCSIQRQDLYKSAELVNEWRQRYKKPVVLDEIAYEGNIQHGWGNISPEEMVRRFWEAVCRGGYPGHGETYMSGDDVLWWSHGGRLKGESWKRFKFLHKIMCETPGIGLAPYEKCGWDEVCAVPEETAQMTPVRDYYLFYYSFMRPSFREFYFDDNTEVDVEVIDTWNMTIEDRGTHKGRFKIELPGREYMAVRIRKHR</sequence>
<evidence type="ECO:0000259" key="1">
    <source>
        <dbReference type="Pfam" id="PF13204"/>
    </source>
</evidence>
<dbReference type="AlphaFoldDB" id="A0AB73T406"/>
<keyword evidence="5" id="KW-1185">Reference proteome</keyword>
<organism evidence="4 5">
    <name type="scientific">Murimonas intestini</name>
    <dbReference type="NCBI Taxonomy" id="1337051"/>
    <lineage>
        <taxon>Bacteria</taxon>
        <taxon>Bacillati</taxon>
        <taxon>Bacillota</taxon>
        <taxon>Clostridia</taxon>
        <taxon>Lachnospirales</taxon>
        <taxon>Lachnospiraceae</taxon>
        <taxon>Murimonas</taxon>
    </lineage>
</organism>
<dbReference type="PANTHER" id="PTHR37836:SF2">
    <property type="entry name" value="DUF4038 DOMAIN-CONTAINING PROTEIN"/>
    <property type="match status" value="1"/>
</dbReference>
<dbReference type="EMBL" id="QGGY01000006">
    <property type="protein sequence ID" value="PWJ75680.1"/>
    <property type="molecule type" value="Genomic_DNA"/>
</dbReference>
<dbReference type="Gene3D" id="3.20.20.80">
    <property type="entry name" value="Glycosidases"/>
    <property type="match status" value="1"/>
</dbReference>
<dbReference type="Pfam" id="PF13204">
    <property type="entry name" value="Apiosidase"/>
    <property type="match status" value="1"/>
</dbReference>
<dbReference type="SUPFAM" id="SSF51445">
    <property type="entry name" value="(Trans)glycosidases"/>
    <property type="match status" value="1"/>
</dbReference>
<dbReference type="Pfam" id="PF18310">
    <property type="entry name" value="DUF5605"/>
    <property type="match status" value="1"/>
</dbReference>
<proteinExistence type="predicted"/>
<evidence type="ECO:0000259" key="2">
    <source>
        <dbReference type="Pfam" id="PF16586"/>
    </source>
</evidence>
<dbReference type="RefSeq" id="WP_109626604.1">
    <property type="nucleotide sequence ID" value="NZ_JANKBI010000004.1"/>
</dbReference>
<dbReference type="Pfam" id="PF16586">
    <property type="entry name" value="DUF5060"/>
    <property type="match status" value="1"/>
</dbReference>
<evidence type="ECO:0000259" key="3">
    <source>
        <dbReference type="Pfam" id="PF18310"/>
    </source>
</evidence>
<dbReference type="InterPro" id="IPR041239">
    <property type="entry name" value="DUF5605"/>
</dbReference>
<feature type="domain" description="DUF5605" evidence="3">
    <location>
        <begin position="432"/>
        <end position="511"/>
    </location>
</feature>